<name>A0A0G2I2H1_9EURO</name>
<feature type="compositionally biased region" description="Low complexity" evidence="1">
    <location>
        <begin position="91"/>
        <end position="107"/>
    </location>
</feature>
<organism evidence="2 3">
    <name type="scientific">[Emmonsia] crescens</name>
    <dbReference type="NCBI Taxonomy" id="73230"/>
    <lineage>
        <taxon>Eukaryota</taxon>
        <taxon>Fungi</taxon>
        <taxon>Dikarya</taxon>
        <taxon>Ascomycota</taxon>
        <taxon>Pezizomycotina</taxon>
        <taxon>Eurotiomycetes</taxon>
        <taxon>Eurotiomycetidae</taxon>
        <taxon>Onygenales</taxon>
        <taxon>Ajellomycetaceae</taxon>
        <taxon>Emergomyces</taxon>
    </lineage>
</organism>
<dbReference type="AlphaFoldDB" id="A0A0G2I2H1"/>
<dbReference type="OrthoDB" id="10455875at2759"/>
<comment type="caution">
    <text evidence="2">The sequence shown here is derived from an EMBL/GenBank/DDBJ whole genome shotgun (WGS) entry which is preliminary data.</text>
</comment>
<reference evidence="3" key="1">
    <citation type="journal article" date="2015" name="PLoS Genet.">
        <title>The dynamic genome and transcriptome of the human fungal pathogen Blastomyces and close relative Emmonsia.</title>
        <authorList>
            <person name="Munoz J.F."/>
            <person name="Gauthier G.M."/>
            <person name="Desjardins C.A."/>
            <person name="Gallo J.E."/>
            <person name="Holder J."/>
            <person name="Sullivan T.D."/>
            <person name="Marty A.J."/>
            <person name="Carmen J.C."/>
            <person name="Chen Z."/>
            <person name="Ding L."/>
            <person name="Gujja S."/>
            <person name="Magrini V."/>
            <person name="Misas E."/>
            <person name="Mitreva M."/>
            <person name="Priest M."/>
            <person name="Saif S."/>
            <person name="Whiston E.A."/>
            <person name="Young S."/>
            <person name="Zeng Q."/>
            <person name="Goldman W.E."/>
            <person name="Mardis E.R."/>
            <person name="Taylor J.W."/>
            <person name="McEwen J.G."/>
            <person name="Clay O.K."/>
            <person name="Klein B.S."/>
            <person name="Cuomo C.A."/>
        </authorList>
    </citation>
    <scope>NUCLEOTIDE SEQUENCE [LARGE SCALE GENOMIC DNA]</scope>
    <source>
        <strain evidence="3">UAMH 3008</strain>
    </source>
</reference>
<evidence type="ECO:0000313" key="2">
    <source>
        <dbReference type="EMBL" id="KKZ64817.1"/>
    </source>
</evidence>
<protein>
    <submittedName>
        <fullName evidence="2">Uncharacterized protein</fullName>
    </submittedName>
</protein>
<proteinExistence type="predicted"/>
<dbReference type="Proteomes" id="UP000034164">
    <property type="component" value="Unassembled WGS sequence"/>
</dbReference>
<evidence type="ECO:0000256" key="1">
    <source>
        <dbReference type="SAM" id="MobiDB-lite"/>
    </source>
</evidence>
<dbReference type="EMBL" id="LCZI01000734">
    <property type="protein sequence ID" value="KKZ64817.1"/>
    <property type="molecule type" value="Genomic_DNA"/>
</dbReference>
<evidence type="ECO:0000313" key="3">
    <source>
        <dbReference type="Proteomes" id="UP000034164"/>
    </source>
</evidence>
<feature type="compositionally biased region" description="Low complexity" evidence="1">
    <location>
        <begin position="128"/>
        <end position="142"/>
    </location>
</feature>
<dbReference type="VEuPathDB" id="FungiDB:EMCG_09285"/>
<feature type="region of interest" description="Disordered" evidence="1">
    <location>
        <begin position="57"/>
        <end position="142"/>
    </location>
</feature>
<gene>
    <name evidence="2" type="ORF">EMCG_09285</name>
</gene>
<feature type="compositionally biased region" description="Polar residues" evidence="1">
    <location>
        <begin position="57"/>
        <end position="74"/>
    </location>
</feature>
<sequence length="142" mass="15049">MSYVIARTTSFCASCCWRIGLSARSFRWNTQSQWVGITSPTASYAVTGAAKPQTATAACSQNAHTTSILSSGSSRTRHQERPSVTHTTPHNQSPPWAPSPNSANRANPSPPATLQTASPAPQRKTAYTAPSRSTKTASSSRA</sequence>
<accession>A0A0G2I2H1</accession>